<feature type="repeat" description="PPR" evidence="2">
    <location>
        <begin position="408"/>
        <end position="442"/>
    </location>
</feature>
<dbReference type="AlphaFoldDB" id="A0A9Q1Q770"/>
<dbReference type="InterPro" id="IPR011990">
    <property type="entry name" value="TPR-like_helical_dom_sf"/>
</dbReference>
<dbReference type="InterPro" id="IPR002885">
    <property type="entry name" value="PPR_rpt"/>
</dbReference>
<comment type="caution">
    <text evidence="3">The sequence shown here is derived from an EMBL/GenBank/DDBJ whole genome shotgun (WGS) entry which is preliminary data.</text>
</comment>
<dbReference type="Pfam" id="PF12854">
    <property type="entry name" value="PPR_1"/>
    <property type="match status" value="1"/>
</dbReference>
<feature type="repeat" description="PPR" evidence="2">
    <location>
        <begin position="552"/>
        <end position="586"/>
    </location>
</feature>
<dbReference type="OrthoDB" id="185373at2759"/>
<dbReference type="PANTHER" id="PTHR47913:SF1">
    <property type="entry name" value="OS01G0167750 PROTEIN"/>
    <property type="match status" value="1"/>
</dbReference>
<sequence>MFTRSLLNVQKLFYSVPHQARSFAQKVVPNQVFQYFCRAKLIDSLRLRLRSGSPDSLLRILNNPHLDSFVVTNALRSAPSPESALSLVDALSRIPNFSHTQHSLHAIAKILAKSGRTAQLKKLVEAINAGKFTKVPPVSLLDRMRWYAACGDLDLVLCVWDELRAQGKRPCIESYNLVMGLYVQMGKDLEAVRTFQSIMQGGAIPNSRTFTIVIEHLVNAGRADMAKEIFDALPLMRLRHTLKQYSILVRAFSNLEQFDDVKSLLKQMRLEGLLPPRSVLPLLQHMRDAGFLDETDEFLREMAPDDRIKKIKFCADRSDGEDGDGEEDPDYDSSNADVGARQLMPWLDPGALASALRHWRPDDISALEAAKLVWTSRLVCKMIRHFKLPQTAWQFSCWVALQPGFKHDIHTYSKLITKLVSRGNVDLAHDILSKVKSEGIKLGLSTVRQIIDFYGVFKEGDPALRVFRDVKVLCGHLSESDMLLLYSSLLQTLVKCGRGFDAMHVVERMLSLGIHPKVQAFSGLMHHFAIKSDFNTVHKLLGMVRQSGLEPDAYMYRTLIHAYCSHGKATLALRLFENMRSSHLTLDGATKSLLVRSLWREGRLREASVVEEACKETDNNLPRPSTGHLFNINSSDLIRVYNTYCDSFQAFNGVLFLHIVKQICKKWQALICGTSSWSRAEVTDLCPKIAVNENVTAVHILVDVGRAVIAMDIVKPSGNIYHNLHPLRPTQELLIHIVAENPVTQRPIGCILIDKIPVPFTETHPQNTDEVEMVDLA</sequence>
<evidence type="ECO:0000256" key="1">
    <source>
        <dbReference type="ARBA" id="ARBA00022737"/>
    </source>
</evidence>
<dbReference type="Proteomes" id="UP001153076">
    <property type="component" value="Unassembled WGS sequence"/>
</dbReference>
<dbReference type="Pfam" id="PF13812">
    <property type="entry name" value="PPR_3"/>
    <property type="match status" value="1"/>
</dbReference>
<dbReference type="InterPro" id="IPR044175">
    <property type="entry name" value="At5g66631-like"/>
</dbReference>
<dbReference type="Gene3D" id="1.25.40.10">
    <property type="entry name" value="Tetratricopeptide repeat domain"/>
    <property type="match status" value="3"/>
</dbReference>
<evidence type="ECO:0000313" key="4">
    <source>
        <dbReference type="Proteomes" id="UP001153076"/>
    </source>
</evidence>
<dbReference type="PANTHER" id="PTHR47913">
    <property type="entry name" value="OS01G0167750 PROTEIN"/>
    <property type="match status" value="1"/>
</dbReference>
<organism evidence="3 4">
    <name type="scientific">Carnegiea gigantea</name>
    <dbReference type="NCBI Taxonomy" id="171969"/>
    <lineage>
        <taxon>Eukaryota</taxon>
        <taxon>Viridiplantae</taxon>
        <taxon>Streptophyta</taxon>
        <taxon>Embryophyta</taxon>
        <taxon>Tracheophyta</taxon>
        <taxon>Spermatophyta</taxon>
        <taxon>Magnoliopsida</taxon>
        <taxon>eudicotyledons</taxon>
        <taxon>Gunneridae</taxon>
        <taxon>Pentapetalae</taxon>
        <taxon>Caryophyllales</taxon>
        <taxon>Cactineae</taxon>
        <taxon>Cactaceae</taxon>
        <taxon>Cactoideae</taxon>
        <taxon>Echinocereeae</taxon>
        <taxon>Carnegiea</taxon>
    </lineage>
</organism>
<dbReference type="Pfam" id="PF01535">
    <property type="entry name" value="PPR"/>
    <property type="match status" value="3"/>
</dbReference>
<dbReference type="NCBIfam" id="TIGR00756">
    <property type="entry name" value="PPR"/>
    <property type="match status" value="2"/>
</dbReference>
<keyword evidence="4" id="KW-1185">Reference proteome</keyword>
<protein>
    <recommendedName>
        <fullName evidence="5">Pentatricopeptide repeat-containing protein</fullName>
    </recommendedName>
</protein>
<keyword evidence="1" id="KW-0677">Repeat</keyword>
<reference evidence="3" key="1">
    <citation type="submission" date="2022-04" db="EMBL/GenBank/DDBJ databases">
        <title>Carnegiea gigantea Genome sequencing and assembly v2.</title>
        <authorList>
            <person name="Copetti D."/>
            <person name="Sanderson M.J."/>
            <person name="Burquez A."/>
            <person name="Wojciechowski M.F."/>
        </authorList>
    </citation>
    <scope>NUCLEOTIDE SEQUENCE</scope>
    <source>
        <strain evidence="3">SGP5-SGP5p</strain>
        <tissue evidence="3">Aerial part</tissue>
    </source>
</reference>
<evidence type="ECO:0000256" key="2">
    <source>
        <dbReference type="PROSITE-ProRule" id="PRU00708"/>
    </source>
</evidence>
<accession>A0A9Q1Q770</accession>
<name>A0A9Q1Q770_9CARY</name>
<gene>
    <name evidence="3" type="ORF">Cgig2_025619</name>
</gene>
<evidence type="ECO:0000313" key="3">
    <source>
        <dbReference type="EMBL" id="KAJ8431577.1"/>
    </source>
</evidence>
<feature type="repeat" description="PPR" evidence="2">
    <location>
        <begin position="241"/>
        <end position="275"/>
    </location>
</feature>
<dbReference type="PROSITE" id="PS51375">
    <property type="entry name" value="PPR"/>
    <property type="match status" value="4"/>
</dbReference>
<evidence type="ECO:0008006" key="5">
    <source>
        <dbReference type="Google" id="ProtNLM"/>
    </source>
</evidence>
<dbReference type="EMBL" id="JAKOGI010000680">
    <property type="protein sequence ID" value="KAJ8431577.1"/>
    <property type="molecule type" value="Genomic_DNA"/>
</dbReference>
<feature type="repeat" description="PPR" evidence="2">
    <location>
        <begin position="482"/>
        <end position="516"/>
    </location>
</feature>
<proteinExistence type="predicted"/>